<dbReference type="AlphaFoldDB" id="A0A382E9X5"/>
<sequence length="77" mass="8692">QFVQHVQCAVDEVKCGARSVACAPEPALVFYLIISIWMSHLVCTTERGLGFMLPHHLLPRLKWKSASPFPDSVCVYY</sequence>
<reference evidence="1" key="1">
    <citation type="submission" date="2018-05" db="EMBL/GenBank/DDBJ databases">
        <authorList>
            <person name="Lanie J.A."/>
            <person name="Ng W.-L."/>
            <person name="Kazmierczak K.M."/>
            <person name="Andrzejewski T.M."/>
            <person name="Davidsen T.M."/>
            <person name="Wayne K.J."/>
            <person name="Tettelin H."/>
            <person name="Glass J.I."/>
            <person name="Rusch D."/>
            <person name="Podicherti R."/>
            <person name="Tsui H.-C.T."/>
            <person name="Winkler M.E."/>
        </authorList>
    </citation>
    <scope>NUCLEOTIDE SEQUENCE</scope>
</reference>
<feature type="non-terminal residue" evidence="1">
    <location>
        <position position="1"/>
    </location>
</feature>
<gene>
    <name evidence="1" type="ORF">METZ01_LOCUS199531</name>
</gene>
<name>A0A382E9X5_9ZZZZ</name>
<proteinExistence type="predicted"/>
<protein>
    <submittedName>
        <fullName evidence="1">Uncharacterized protein</fullName>
    </submittedName>
</protein>
<dbReference type="EMBL" id="UINC01043108">
    <property type="protein sequence ID" value="SVB46677.1"/>
    <property type="molecule type" value="Genomic_DNA"/>
</dbReference>
<accession>A0A382E9X5</accession>
<evidence type="ECO:0000313" key="1">
    <source>
        <dbReference type="EMBL" id="SVB46677.1"/>
    </source>
</evidence>
<organism evidence="1">
    <name type="scientific">marine metagenome</name>
    <dbReference type="NCBI Taxonomy" id="408172"/>
    <lineage>
        <taxon>unclassified sequences</taxon>
        <taxon>metagenomes</taxon>
        <taxon>ecological metagenomes</taxon>
    </lineage>
</organism>